<evidence type="ECO:0000259" key="2">
    <source>
        <dbReference type="Pfam" id="PF00582"/>
    </source>
</evidence>
<dbReference type="EMBL" id="JBHSXH010000015">
    <property type="protein sequence ID" value="MFC6826719.1"/>
    <property type="molecule type" value="Genomic_DNA"/>
</dbReference>
<evidence type="ECO:0000313" key="4">
    <source>
        <dbReference type="Proteomes" id="UP001596408"/>
    </source>
</evidence>
<dbReference type="Gene3D" id="3.40.50.620">
    <property type="entry name" value="HUPs"/>
    <property type="match status" value="1"/>
</dbReference>
<dbReference type="PANTHER" id="PTHR46268:SF6">
    <property type="entry name" value="UNIVERSAL STRESS PROTEIN UP12"/>
    <property type="match status" value="1"/>
</dbReference>
<dbReference type="InterPro" id="IPR006016">
    <property type="entry name" value="UspA"/>
</dbReference>
<keyword evidence="4" id="KW-1185">Reference proteome</keyword>
<dbReference type="SUPFAM" id="SSF52402">
    <property type="entry name" value="Adenine nucleotide alpha hydrolases-like"/>
    <property type="match status" value="1"/>
</dbReference>
<evidence type="ECO:0000256" key="1">
    <source>
        <dbReference type="ARBA" id="ARBA00008791"/>
    </source>
</evidence>
<protein>
    <submittedName>
        <fullName evidence="3">Universal stress protein</fullName>
    </submittedName>
</protein>
<proteinExistence type="inferred from homology"/>
<comment type="caution">
    <text evidence="3">The sequence shown here is derived from an EMBL/GenBank/DDBJ whole genome shotgun (WGS) entry which is preliminary data.</text>
</comment>
<reference evidence="3 4" key="1">
    <citation type="journal article" date="2019" name="Int. J. Syst. Evol. Microbiol.">
        <title>The Global Catalogue of Microorganisms (GCM) 10K type strain sequencing project: providing services to taxonomists for standard genome sequencing and annotation.</title>
        <authorList>
            <consortium name="The Broad Institute Genomics Platform"/>
            <consortium name="The Broad Institute Genome Sequencing Center for Infectious Disease"/>
            <person name="Wu L."/>
            <person name="Ma J."/>
        </authorList>
    </citation>
    <scope>NUCLEOTIDE SEQUENCE [LARGE SCALE GENOMIC DNA]</scope>
    <source>
        <strain evidence="3 4">YIM 94188</strain>
    </source>
</reference>
<dbReference type="CDD" id="cd00293">
    <property type="entry name" value="USP-like"/>
    <property type="match status" value="1"/>
</dbReference>
<organism evidence="3 4">
    <name type="scientific">Halopelagius fulvigenes</name>
    <dbReference type="NCBI Taxonomy" id="1198324"/>
    <lineage>
        <taxon>Archaea</taxon>
        <taxon>Methanobacteriati</taxon>
        <taxon>Methanobacteriota</taxon>
        <taxon>Stenosarchaea group</taxon>
        <taxon>Halobacteria</taxon>
        <taxon>Halobacteriales</taxon>
        <taxon>Haloferacaceae</taxon>
    </lineage>
</organism>
<accession>A0ABD5U249</accession>
<dbReference type="Pfam" id="PF00582">
    <property type="entry name" value="Usp"/>
    <property type="match status" value="1"/>
</dbReference>
<gene>
    <name evidence="3" type="ORF">ACFQEV_17220</name>
</gene>
<sequence length="148" mass="15801">MQYLVAVDGSESSIEALEHAIGVASLLDAGLTLVYSVEPRILVEEGGTAPSFSEASERLYTEDISEAEARGERVLEDAVERAREASVEADSELLYGDPVDTISEYADEEEVDGVFVGHRGLSKRAQGFVGSVATGLVERANVPVTVVR</sequence>
<dbReference type="InterPro" id="IPR014729">
    <property type="entry name" value="Rossmann-like_a/b/a_fold"/>
</dbReference>
<dbReference type="InterPro" id="IPR006015">
    <property type="entry name" value="Universal_stress_UspA"/>
</dbReference>
<dbReference type="Proteomes" id="UP001596408">
    <property type="component" value="Unassembled WGS sequence"/>
</dbReference>
<dbReference type="AlphaFoldDB" id="A0ABD5U249"/>
<dbReference type="RefSeq" id="WP_379698725.1">
    <property type="nucleotide sequence ID" value="NZ_JBHSXH010000015.1"/>
</dbReference>
<feature type="domain" description="UspA" evidence="2">
    <location>
        <begin position="4"/>
        <end position="148"/>
    </location>
</feature>
<name>A0ABD5U249_9EURY</name>
<dbReference type="PANTHER" id="PTHR46268">
    <property type="entry name" value="STRESS RESPONSE PROTEIN NHAX"/>
    <property type="match status" value="1"/>
</dbReference>
<comment type="similarity">
    <text evidence="1">Belongs to the universal stress protein A family.</text>
</comment>
<dbReference type="PRINTS" id="PR01438">
    <property type="entry name" value="UNVRSLSTRESS"/>
</dbReference>
<evidence type="ECO:0000313" key="3">
    <source>
        <dbReference type="EMBL" id="MFC6826719.1"/>
    </source>
</evidence>